<dbReference type="InterPro" id="IPR013449">
    <property type="entry name" value="Rhamnulokinase"/>
</dbReference>
<evidence type="ECO:0000256" key="6">
    <source>
        <dbReference type="ARBA" id="ARBA00023157"/>
    </source>
</evidence>
<evidence type="ECO:0000256" key="2">
    <source>
        <dbReference type="ARBA" id="ARBA00022679"/>
    </source>
</evidence>
<keyword evidence="7" id="KW-0684">Rhamnose metabolism</keyword>
<dbReference type="RefSeq" id="WP_380969222.1">
    <property type="nucleotide sequence ID" value="NZ_JBHTCO010000042.1"/>
</dbReference>
<dbReference type="PANTHER" id="PTHR10196:SF93">
    <property type="entry name" value="L-RHAMNULOKINASE"/>
    <property type="match status" value="1"/>
</dbReference>
<evidence type="ECO:0000313" key="10">
    <source>
        <dbReference type="EMBL" id="MFC7395077.1"/>
    </source>
</evidence>
<accession>A0ABW2Q251</accession>
<dbReference type="PANTHER" id="PTHR10196">
    <property type="entry name" value="SUGAR KINASE"/>
    <property type="match status" value="1"/>
</dbReference>
<dbReference type="InterPro" id="IPR018484">
    <property type="entry name" value="FGGY_N"/>
</dbReference>
<dbReference type="Gene3D" id="3.30.420.40">
    <property type="match status" value="2"/>
</dbReference>
<keyword evidence="6" id="KW-1015">Disulfide bond</keyword>
<proteinExistence type="inferred from homology"/>
<protein>
    <submittedName>
        <fullName evidence="10">Rhamnulokinase family protein</fullName>
        <ecNumber evidence="10">2.7.1.-</ecNumber>
    </submittedName>
</protein>
<evidence type="ECO:0000256" key="7">
    <source>
        <dbReference type="ARBA" id="ARBA00023308"/>
    </source>
</evidence>
<feature type="domain" description="Carbohydrate kinase FGGY N-terminal" evidence="8">
    <location>
        <begin position="53"/>
        <end position="247"/>
    </location>
</feature>
<dbReference type="CDD" id="cd07771">
    <property type="entry name" value="ASKHA_NBD_FGGY_RhaB-like"/>
    <property type="match status" value="1"/>
</dbReference>
<feature type="domain" description="Carbohydrate kinase FGGY C-terminal" evidence="9">
    <location>
        <begin position="259"/>
        <end position="451"/>
    </location>
</feature>
<dbReference type="EMBL" id="JBHTCO010000042">
    <property type="protein sequence ID" value="MFC7395077.1"/>
    <property type="molecule type" value="Genomic_DNA"/>
</dbReference>
<evidence type="ECO:0000256" key="3">
    <source>
        <dbReference type="ARBA" id="ARBA00022741"/>
    </source>
</evidence>
<dbReference type="Pfam" id="PF02782">
    <property type="entry name" value="FGGY_C"/>
    <property type="match status" value="1"/>
</dbReference>
<comment type="caution">
    <text evidence="10">The sequence shown here is derived from an EMBL/GenBank/DDBJ whole genome shotgun (WGS) entry which is preliminary data.</text>
</comment>
<keyword evidence="5" id="KW-0067">ATP-binding</keyword>
<keyword evidence="3" id="KW-0547">Nucleotide-binding</keyword>
<evidence type="ECO:0000256" key="1">
    <source>
        <dbReference type="ARBA" id="ARBA00009156"/>
    </source>
</evidence>
<keyword evidence="4" id="KW-0418">Kinase</keyword>
<reference evidence="11" key="1">
    <citation type="journal article" date="2019" name="Int. J. Syst. Evol. Microbiol.">
        <title>The Global Catalogue of Microorganisms (GCM) 10K type strain sequencing project: providing services to taxonomists for standard genome sequencing and annotation.</title>
        <authorList>
            <consortium name="The Broad Institute Genomics Platform"/>
            <consortium name="The Broad Institute Genome Sequencing Center for Infectious Disease"/>
            <person name="Wu L."/>
            <person name="Ma J."/>
        </authorList>
    </citation>
    <scope>NUCLEOTIDE SEQUENCE [LARGE SCALE GENOMIC DNA]</scope>
    <source>
        <strain evidence="11">CGMCC 1.16305</strain>
    </source>
</reference>
<dbReference type="GO" id="GO:0016740">
    <property type="term" value="F:transferase activity"/>
    <property type="evidence" value="ECO:0007669"/>
    <property type="project" value="UniProtKB-KW"/>
</dbReference>
<dbReference type="Proteomes" id="UP001596505">
    <property type="component" value="Unassembled WGS sequence"/>
</dbReference>
<evidence type="ECO:0000313" key="11">
    <source>
        <dbReference type="Proteomes" id="UP001596505"/>
    </source>
</evidence>
<evidence type="ECO:0000256" key="4">
    <source>
        <dbReference type="ARBA" id="ARBA00022777"/>
    </source>
</evidence>
<name>A0ABW2Q251_9BACL</name>
<comment type="similarity">
    <text evidence="1">Belongs to the FGGY kinase family.</text>
</comment>
<keyword evidence="2 10" id="KW-0808">Transferase</keyword>
<dbReference type="SUPFAM" id="SSF53067">
    <property type="entry name" value="Actin-like ATPase domain"/>
    <property type="match status" value="2"/>
</dbReference>
<dbReference type="InterPro" id="IPR043129">
    <property type="entry name" value="ATPase_NBD"/>
</dbReference>
<organism evidence="10 11">
    <name type="scientific">Scopulibacillus cellulosilyticus</name>
    <dbReference type="NCBI Taxonomy" id="2665665"/>
    <lineage>
        <taxon>Bacteria</taxon>
        <taxon>Bacillati</taxon>
        <taxon>Bacillota</taxon>
        <taxon>Bacilli</taxon>
        <taxon>Bacillales</taxon>
        <taxon>Sporolactobacillaceae</taxon>
        <taxon>Scopulibacillus</taxon>
    </lineage>
</organism>
<dbReference type="Pfam" id="PF00370">
    <property type="entry name" value="FGGY_N"/>
    <property type="match status" value="1"/>
</dbReference>
<sequence length="495" mass="55442">MGSKAAWRGLAIDLGASSGRVLSGRFYGSRLCINEVHRFENGPVNVQETLYWDILKLFQEVKYGLGLASRTDREIHSLGIDSWAVDYGLLDRNGQLLSYPVHYRDHRTEGIMEDIFDKVNRDDVFYETGIQFLSFNTIFQLLAEKNINNDRLVQADKLLMIPDLLHYFLTNEKVTEFTNATTTQIFNPTEGAWSRKLIEQFDFPEHIFPSIVQPGTNLGKMMPSVSDELGGMDLDVIAVASHDTGSAVAAVPAASQKFAYLSCGTWSLLGTEVNKPVLTERALALNFTNEGGAEGTFRLLKNVMGLWLLQELKREWERLGHSLSWTEITKMTEASAPFISYVDPDDPLFLAPGDMTSRIRNYCLKTGQSVPESNGAFLRCVTESLVLKYRWVLERLEELTGDKLEVLHMVGGGIQNELLCQWTANACGRPVLAGPIEASGIGNLMIQMIAAGELSSLAEGRQLIKQSFPVKTYYPKDKEKWDEAYATFEGLIRQI</sequence>
<dbReference type="InterPro" id="IPR018485">
    <property type="entry name" value="FGGY_C"/>
</dbReference>
<keyword evidence="11" id="KW-1185">Reference proteome</keyword>
<evidence type="ECO:0000256" key="5">
    <source>
        <dbReference type="ARBA" id="ARBA00022840"/>
    </source>
</evidence>
<evidence type="ECO:0000259" key="9">
    <source>
        <dbReference type="Pfam" id="PF02782"/>
    </source>
</evidence>
<gene>
    <name evidence="10" type="ORF">ACFQRG_19375</name>
</gene>
<dbReference type="EC" id="2.7.1.-" evidence="10"/>
<evidence type="ECO:0000259" key="8">
    <source>
        <dbReference type="Pfam" id="PF00370"/>
    </source>
</evidence>